<dbReference type="EMBL" id="CP144373">
    <property type="protein sequence ID" value="XCH46383.1"/>
    <property type="molecule type" value="Genomic_DNA"/>
</dbReference>
<dbReference type="GO" id="GO:0030261">
    <property type="term" value="P:chromosome condensation"/>
    <property type="evidence" value="ECO:0007669"/>
    <property type="project" value="UniProtKB-KW"/>
</dbReference>
<dbReference type="InterPro" id="IPR050308">
    <property type="entry name" value="MukB/SMC"/>
</dbReference>
<dbReference type="PANTHER" id="PTHR42963">
    <property type="entry name" value="CHROMOSOME PARTITION PROTEIN MUKB"/>
    <property type="match status" value="1"/>
</dbReference>
<dbReference type="Gene3D" id="3.40.50.300">
    <property type="entry name" value="P-loop containing nucleotide triphosphate hydrolases"/>
    <property type="match status" value="1"/>
</dbReference>
<protein>
    <recommendedName>
        <fullName evidence="4">RecF/RecN/SMC N-terminal domain-containing protein</fullName>
    </recommendedName>
</protein>
<feature type="domain" description="RecF/RecN/SMC N-terminal" evidence="4">
    <location>
        <begin position="3"/>
        <end position="67"/>
    </location>
</feature>
<dbReference type="GO" id="GO:0003677">
    <property type="term" value="F:DNA binding"/>
    <property type="evidence" value="ECO:0007669"/>
    <property type="project" value="UniProtKB-KW"/>
</dbReference>
<dbReference type="InterPro" id="IPR027417">
    <property type="entry name" value="P-loop_NTPase"/>
</dbReference>
<dbReference type="KEGG" id="taut:V4D30_08545"/>
<dbReference type="SUPFAM" id="SSF52540">
    <property type="entry name" value="P-loop containing nucleoside triphosphate hydrolases"/>
    <property type="match status" value="1"/>
</dbReference>
<organism evidence="5">
    <name type="scientific">Thermodesulfovibrio autotrophicus</name>
    <dbReference type="NCBI Taxonomy" id="3118333"/>
    <lineage>
        <taxon>Bacteria</taxon>
        <taxon>Pseudomonadati</taxon>
        <taxon>Nitrospirota</taxon>
        <taxon>Thermodesulfovibrionia</taxon>
        <taxon>Thermodesulfovibrionales</taxon>
        <taxon>Thermodesulfovibrionaceae</taxon>
        <taxon>Thermodesulfovibrio</taxon>
    </lineage>
</organism>
<keyword evidence="1" id="KW-0963">Cytoplasm</keyword>
<evidence type="ECO:0000256" key="2">
    <source>
        <dbReference type="ARBA" id="ARBA00023067"/>
    </source>
</evidence>
<dbReference type="AlphaFoldDB" id="A0AAU8GXR3"/>
<keyword evidence="2" id="KW-0226">DNA condensation</keyword>
<accession>A0AAU8GXR3</accession>
<name>A0AAU8GXR3_9BACT</name>
<sequence length="80" mass="9103">MSIRSSPVCILDEVDAPLDDINTLRLRKLIKELSKDTQFLIITHNKLMMEIADYIYGVTMQEEGVSTVISLELKEAEVYA</sequence>
<evidence type="ECO:0000259" key="4">
    <source>
        <dbReference type="Pfam" id="PF02463"/>
    </source>
</evidence>
<dbReference type="RefSeq" id="WP_353683918.1">
    <property type="nucleotide sequence ID" value="NZ_CP144373.1"/>
</dbReference>
<gene>
    <name evidence="5" type="ORF">V4D30_08545</name>
</gene>
<dbReference type="Pfam" id="PF02463">
    <property type="entry name" value="SMC_N"/>
    <property type="match status" value="1"/>
</dbReference>
<evidence type="ECO:0000313" key="5">
    <source>
        <dbReference type="EMBL" id="XCH46383.1"/>
    </source>
</evidence>
<evidence type="ECO:0000256" key="1">
    <source>
        <dbReference type="ARBA" id="ARBA00022490"/>
    </source>
</evidence>
<proteinExistence type="predicted"/>
<dbReference type="PANTHER" id="PTHR42963:SF1">
    <property type="entry name" value="DUF4476 DOMAIN-CONTAINING PROTEIN"/>
    <property type="match status" value="1"/>
</dbReference>
<dbReference type="InterPro" id="IPR003395">
    <property type="entry name" value="RecF/RecN/SMC_N"/>
</dbReference>
<evidence type="ECO:0000256" key="3">
    <source>
        <dbReference type="ARBA" id="ARBA00023125"/>
    </source>
</evidence>
<reference evidence="5" key="1">
    <citation type="submission" date="2024-01" db="EMBL/GenBank/DDBJ databases">
        <title>The first autotrophic representatives of the genus Thermodesulfovibrio.</title>
        <authorList>
            <person name="Maltseva A.I."/>
            <person name="Elcheninov A.G."/>
            <person name="Kublanov I.V."/>
            <person name="Lebedinsky A.V."/>
            <person name="Frolov E.N."/>
        </authorList>
    </citation>
    <scope>NUCLEOTIDE SEQUENCE</scope>
    <source>
        <strain evidence="5">3907-1M</strain>
    </source>
</reference>
<keyword evidence="3" id="KW-0238">DNA-binding</keyword>
<dbReference type="GO" id="GO:0005737">
    <property type="term" value="C:cytoplasm"/>
    <property type="evidence" value="ECO:0007669"/>
    <property type="project" value="TreeGrafter"/>
</dbReference>